<organism evidence="1 2">
    <name type="scientific">Luteibacter yeojuensis</name>
    <dbReference type="NCBI Taxonomy" id="345309"/>
    <lineage>
        <taxon>Bacteria</taxon>
        <taxon>Pseudomonadati</taxon>
        <taxon>Pseudomonadota</taxon>
        <taxon>Gammaproteobacteria</taxon>
        <taxon>Lysobacterales</taxon>
        <taxon>Rhodanobacteraceae</taxon>
        <taxon>Luteibacter</taxon>
    </lineage>
</organism>
<evidence type="ECO:0000313" key="1">
    <source>
        <dbReference type="EMBL" id="NID14313.1"/>
    </source>
</evidence>
<dbReference type="Proteomes" id="UP000518878">
    <property type="component" value="Unassembled WGS sequence"/>
</dbReference>
<protein>
    <submittedName>
        <fullName evidence="1">Uncharacterized protein</fullName>
    </submittedName>
</protein>
<keyword evidence="2" id="KW-1185">Reference proteome</keyword>
<dbReference type="EMBL" id="JAAQTL010000001">
    <property type="protein sequence ID" value="NID14313.1"/>
    <property type="molecule type" value="Genomic_DNA"/>
</dbReference>
<sequence>MPSLAPHRHDLAPDDRVGEIRRLLDHGQREEARRRLRELRLRYPHYDIPQDLRDLEP</sequence>
<evidence type="ECO:0000313" key="2">
    <source>
        <dbReference type="Proteomes" id="UP000518878"/>
    </source>
</evidence>
<proteinExistence type="predicted"/>
<comment type="caution">
    <text evidence="1">The sequence shown here is derived from an EMBL/GenBank/DDBJ whole genome shotgun (WGS) entry which is preliminary data.</text>
</comment>
<reference evidence="1 2" key="1">
    <citation type="journal article" date="2006" name="Int. J. Syst. Evol. Microbiol.">
        <title>Dyella yeojuensis sp. nov., isolated from greenhouse soil in Korea.</title>
        <authorList>
            <person name="Kim B.Y."/>
            <person name="Weon H.Y."/>
            <person name="Lee K.H."/>
            <person name="Seok S.J."/>
            <person name="Kwon S.W."/>
            <person name="Go S.J."/>
            <person name="Stackebrandt E."/>
        </authorList>
    </citation>
    <scope>NUCLEOTIDE SEQUENCE [LARGE SCALE GENOMIC DNA]</scope>
    <source>
        <strain evidence="1 2">DSM 17673</strain>
    </source>
</reference>
<dbReference type="AlphaFoldDB" id="A0A7X5TP21"/>
<gene>
    <name evidence="1" type="ORF">HBF32_02395</name>
</gene>
<name>A0A7X5TP21_9GAMM</name>
<accession>A0A7X5TP21</accession>